<comment type="catalytic activity">
    <reaction evidence="5">
        <text>a 3,4-dihydroxy-5-(all-trans-polyprenyl)benzoate + S-adenosyl-L-methionine = a 4-hydroxy-3-methoxy-5-(all-trans-polyprenyl)benzoate + S-adenosyl-L-homocysteine + H(+)</text>
        <dbReference type="Rhea" id="RHEA:44452"/>
        <dbReference type="Rhea" id="RHEA-COMP:10930"/>
        <dbReference type="Rhea" id="RHEA-COMP:10931"/>
        <dbReference type="ChEBI" id="CHEBI:15378"/>
        <dbReference type="ChEBI" id="CHEBI:57856"/>
        <dbReference type="ChEBI" id="CHEBI:59789"/>
        <dbReference type="ChEBI" id="CHEBI:64694"/>
        <dbReference type="ChEBI" id="CHEBI:84443"/>
        <dbReference type="EC" id="2.1.1.114"/>
    </reaction>
</comment>
<dbReference type="OMA" id="LASRWWD"/>
<dbReference type="GO" id="GO:0032259">
    <property type="term" value="P:methylation"/>
    <property type="evidence" value="ECO:0007669"/>
    <property type="project" value="UniProtKB-KW"/>
</dbReference>
<dbReference type="EC" id="2.1.1.64" evidence="5"/>
<evidence type="ECO:0000256" key="3">
    <source>
        <dbReference type="ARBA" id="ARBA00022688"/>
    </source>
</evidence>
<dbReference type="HOGENOM" id="CLU_042432_0_1_1"/>
<feature type="binding site" evidence="5">
    <location>
        <position position="187"/>
    </location>
    <ligand>
        <name>Mg(2+)</name>
        <dbReference type="ChEBI" id="CHEBI:18420"/>
    </ligand>
</feature>
<dbReference type="Pfam" id="PF08241">
    <property type="entry name" value="Methyltransf_11"/>
    <property type="match status" value="1"/>
</dbReference>
<dbReference type="KEGG" id="tad:TRIADDRAFT_61065"/>
<evidence type="ECO:0000313" key="8">
    <source>
        <dbReference type="Proteomes" id="UP000009022"/>
    </source>
</evidence>
<feature type="binding site" evidence="5">
    <location>
        <position position="182"/>
    </location>
    <ligand>
        <name>S-adenosyl-L-methionine</name>
        <dbReference type="ChEBI" id="CHEBI:59789"/>
    </ligand>
</feature>
<proteinExistence type="inferred from homology"/>
<feature type="domain" description="Methyltransferase type 11" evidence="6">
    <location>
        <begin position="110"/>
        <end position="209"/>
    </location>
</feature>
<dbReference type="CTD" id="6758252"/>
<dbReference type="GO" id="GO:0061542">
    <property type="term" value="F:3-demethylubiquinol 3-O-methyltransferase activity"/>
    <property type="evidence" value="ECO:0007669"/>
    <property type="project" value="UniProtKB-UniRule"/>
</dbReference>
<dbReference type="InterPro" id="IPR010233">
    <property type="entry name" value="UbiG_MeTrfase"/>
</dbReference>
<dbReference type="HAMAP" id="MF_00472">
    <property type="entry name" value="UbiG"/>
    <property type="match status" value="1"/>
</dbReference>
<keyword evidence="5" id="KW-0999">Mitochondrion inner membrane</keyword>
<dbReference type="FunCoup" id="B3S9Y1">
    <property type="interactions" value="845"/>
</dbReference>
<dbReference type="STRING" id="10228.B3S9Y1"/>
<dbReference type="EC" id="2.1.1.-" evidence="5"/>
<dbReference type="PANTHER" id="PTHR43464">
    <property type="entry name" value="METHYLTRANSFERASE"/>
    <property type="match status" value="1"/>
</dbReference>
<dbReference type="GO" id="GO:0010420">
    <property type="term" value="F:polyprenyldihydroxybenzoate methyltransferase activity"/>
    <property type="evidence" value="ECO:0000318"/>
    <property type="project" value="GO_Central"/>
</dbReference>
<dbReference type="UniPathway" id="UPA00232"/>
<evidence type="ECO:0000256" key="5">
    <source>
        <dbReference type="HAMAP-Rule" id="MF_03190"/>
    </source>
</evidence>
<keyword evidence="5" id="KW-0479">Metal-binding</keyword>
<organism evidence="7 8">
    <name type="scientific">Trichoplax adhaerens</name>
    <name type="common">Trichoplax reptans</name>
    <dbReference type="NCBI Taxonomy" id="10228"/>
    <lineage>
        <taxon>Eukaryota</taxon>
        <taxon>Metazoa</taxon>
        <taxon>Placozoa</taxon>
        <taxon>Uniplacotomia</taxon>
        <taxon>Trichoplacea</taxon>
        <taxon>Trichoplacidae</taxon>
        <taxon>Trichoplax</taxon>
    </lineage>
</organism>
<comment type="subcellular location">
    <subcellularLocation>
        <location evidence="5">Mitochondrion inner membrane</location>
        <topology evidence="5">Peripheral membrane protein</topology>
        <orientation evidence="5">Matrix side</orientation>
    </subcellularLocation>
</comment>
<keyword evidence="5" id="KW-0460">Magnesium</keyword>
<dbReference type="Proteomes" id="UP000009022">
    <property type="component" value="Unassembled WGS sequence"/>
</dbReference>
<keyword evidence="4 5" id="KW-0949">S-adenosyl-L-methionine</keyword>
<dbReference type="PhylomeDB" id="B3S9Y1"/>
<dbReference type="GeneID" id="6758252"/>
<accession>B3S9Y1</accession>
<dbReference type="GO" id="GO:0005739">
    <property type="term" value="C:mitochondrion"/>
    <property type="evidence" value="ECO:0000318"/>
    <property type="project" value="GO_Central"/>
</dbReference>
<dbReference type="SUPFAM" id="SSF53335">
    <property type="entry name" value="S-adenosyl-L-methionine-dependent methyltransferases"/>
    <property type="match status" value="1"/>
</dbReference>
<comment type="pathway">
    <text evidence="5">Cofactor biosynthesis; ubiquinone biosynthesis.</text>
</comment>
<keyword evidence="8" id="KW-1185">Reference proteome</keyword>
<comment type="subunit">
    <text evidence="5">Component of a multi-subunit COQ enzyme complex.</text>
</comment>
<reference evidence="7 8" key="1">
    <citation type="journal article" date="2008" name="Nature">
        <title>The Trichoplax genome and the nature of placozoans.</title>
        <authorList>
            <person name="Srivastava M."/>
            <person name="Begovic E."/>
            <person name="Chapman J."/>
            <person name="Putnam N.H."/>
            <person name="Hellsten U."/>
            <person name="Kawashima T."/>
            <person name="Kuo A."/>
            <person name="Mitros T."/>
            <person name="Salamov A."/>
            <person name="Carpenter M.L."/>
            <person name="Signorovitch A.Y."/>
            <person name="Moreno M.A."/>
            <person name="Kamm K."/>
            <person name="Grimwood J."/>
            <person name="Schmutz J."/>
            <person name="Shapiro H."/>
            <person name="Grigoriev I.V."/>
            <person name="Buss L.W."/>
            <person name="Schierwater B."/>
            <person name="Dellaporta S.L."/>
            <person name="Rokhsar D.S."/>
        </authorList>
    </citation>
    <scope>NUCLEOTIDE SEQUENCE [LARGE SCALE GENOMIC DNA]</scope>
    <source>
        <strain evidence="7 8">Grell-BS-1999</strain>
    </source>
</reference>
<dbReference type="GO" id="GO:0031314">
    <property type="term" value="C:extrinsic component of mitochondrial inner membrane"/>
    <property type="evidence" value="ECO:0007669"/>
    <property type="project" value="UniProtKB-UniRule"/>
</dbReference>
<gene>
    <name evidence="7" type="ORF">TRIADDRAFT_61065</name>
</gene>
<dbReference type="Gene3D" id="3.40.50.150">
    <property type="entry name" value="Vaccinia Virus protein VP39"/>
    <property type="match status" value="1"/>
</dbReference>
<dbReference type="GO" id="GO:0120537">
    <property type="term" value="F:3-demethylubiquinone 3-O-methyltransferase activity"/>
    <property type="evidence" value="ECO:0007669"/>
    <property type="project" value="RHEA"/>
</dbReference>
<comment type="similarity">
    <text evidence="5">Belongs to the class I-like SAM-binding methyltransferase superfamily. UbiG/COQ3 family.</text>
</comment>
<feature type="binding site" evidence="5">
    <location>
        <position position="81"/>
    </location>
    <ligand>
        <name>S-adenosyl-L-methionine</name>
        <dbReference type="ChEBI" id="CHEBI:59789"/>
    </ligand>
</feature>
<comment type="catalytic activity">
    <reaction evidence="5">
        <text>a 3-demethylubiquinone + S-adenosyl-L-methionine = a ubiquinone + S-adenosyl-L-homocysteine</text>
        <dbReference type="Rhea" id="RHEA:81215"/>
        <dbReference type="Rhea" id="RHEA-COMP:9565"/>
        <dbReference type="Rhea" id="RHEA-COMP:19654"/>
        <dbReference type="ChEBI" id="CHEBI:16389"/>
        <dbReference type="ChEBI" id="CHEBI:57856"/>
        <dbReference type="ChEBI" id="CHEBI:59789"/>
        <dbReference type="ChEBI" id="CHEBI:231825"/>
    </reaction>
</comment>
<dbReference type="EMBL" id="DS985260">
    <property type="protein sequence ID" value="EDV20416.1"/>
    <property type="molecule type" value="Genomic_DNA"/>
</dbReference>
<dbReference type="eggNOG" id="KOG1270">
    <property type="taxonomic scope" value="Eukaryota"/>
</dbReference>
<evidence type="ECO:0000313" key="7">
    <source>
        <dbReference type="EMBL" id="EDV20416.1"/>
    </source>
</evidence>
<comment type="cofactor">
    <cofactor evidence="5">
        <name>Mg(2+)</name>
        <dbReference type="ChEBI" id="CHEBI:18420"/>
    </cofactor>
</comment>
<dbReference type="InterPro" id="IPR013216">
    <property type="entry name" value="Methyltransf_11"/>
</dbReference>
<dbReference type="GO" id="GO:0046872">
    <property type="term" value="F:metal ion binding"/>
    <property type="evidence" value="ECO:0007669"/>
    <property type="project" value="UniProtKB-KW"/>
</dbReference>
<dbReference type="CDD" id="cd02440">
    <property type="entry name" value="AdoMet_MTases"/>
    <property type="match status" value="1"/>
</dbReference>
<sequence length="302" mass="33393">MGSLFAESRCRIYSILQKNRLGYACRNVGKLRFPVNISSQRHNTNTSTANEEEIKQFSDIASKWWQWNNKNMPLHALNMVRVPLIRDALLGDEKSHKIDQPRPLSGYKILDVGCGGGILCEPLARLGAQVTGIDASSEIINVAKAHASKCDRVAANVSYQCTTIEQLTTTENAQSFDAVIASEVIEHVDNVDLFVSSCCQLIKPGGKHIVTTINRTPLSYAVMIIGGEYISRIIPAGSHDWKKFITPKELTKKLEEGGLNVDFIGGIFYNPLTNNAGWLDNTKVNYAIVAHKPSENYEKSNA</sequence>
<feature type="binding site" evidence="5">
    <location>
        <position position="113"/>
    </location>
    <ligand>
        <name>S-adenosyl-L-methionine</name>
        <dbReference type="ChEBI" id="CHEBI:59789"/>
    </ligand>
</feature>
<dbReference type="RefSeq" id="XP_002117110.1">
    <property type="nucleotide sequence ID" value="XM_002117074.1"/>
</dbReference>
<dbReference type="OrthoDB" id="3265906at2759"/>
<dbReference type="InterPro" id="IPR029063">
    <property type="entry name" value="SAM-dependent_MTases_sf"/>
</dbReference>
<comment type="catalytic activity">
    <reaction evidence="5">
        <text>a 3-demethylubiquinol + S-adenosyl-L-methionine = a ubiquinol + S-adenosyl-L-homocysteine + H(+)</text>
        <dbReference type="Rhea" id="RHEA:44380"/>
        <dbReference type="Rhea" id="RHEA-COMP:9566"/>
        <dbReference type="Rhea" id="RHEA-COMP:10914"/>
        <dbReference type="ChEBI" id="CHEBI:15378"/>
        <dbReference type="ChEBI" id="CHEBI:17976"/>
        <dbReference type="ChEBI" id="CHEBI:57856"/>
        <dbReference type="ChEBI" id="CHEBI:59789"/>
        <dbReference type="ChEBI" id="CHEBI:84422"/>
        <dbReference type="EC" id="2.1.1.64"/>
    </reaction>
</comment>
<keyword evidence="1 5" id="KW-0489">Methyltransferase</keyword>
<feature type="binding site" evidence="5">
    <location>
        <position position="134"/>
    </location>
    <ligand>
        <name>S-adenosyl-L-methionine</name>
        <dbReference type="ChEBI" id="CHEBI:59789"/>
    </ligand>
</feature>
<evidence type="ECO:0000256" key="4">
    <source>
        <dbReference type="ARBA" id="ARBA00022691"/>
    </source>
</evidence>
<dbReference type="NCBIfam" id="TIGR01983">
    <property type="entry name" value="UbiG"/>
    <property type="match status" value="1"/>
</dbReference>
<keyword evidence="3 5" id="KW-0831">Ubiquinone biosynthesis</keyword>
<evidence type="ECO:0000256" key="2">
    <source>
        <dbReference type="ARBA" id="ARBA00022679"/>
    </source>
</evidence>
<dbReference type="InParanoid" id="B3S9Y1"/>
<dbReference type="EC" id="2.1.1.114" evidence="5"/>
<keyword evidence="5" id="KW-0496">Mitochondrion</keyword>
<dbReference type="PANTHER" id="PTHR43464:SF19">
    <property type="entry name" value="UBIQUINONE BIOSYNTHESIS O-METHYLTRANSFERASE, MITOCHONDRIAL"/>
    <property type="match status" value="1"/>
</dbReference>
<comment type="function">
    <text evidence="5">O-methyltransferase required for two non-consecutive steps during ubiquinone biosynthesis. Catalyzes the 2 O-methylation of 3,4-dihydroxy-5-(all-trans-polyprenyl)benzoic acid into 4-hydroxy-3-methoxy-5-(all-trans-polyprenyl)benzoic acid. Also catalyzes the last step of ubiquinone biosynthesis by mediating methylation of 3-demethylubiquinone into ubiquinone. Also able to mediate the methylation of 3-demethylubiquinol into ubiquinol.</text>
</comment>
<feature type="binding site" evidence="5">
    <location>
        <position position="186"/>
    </location>
    <ligand>
        <name>Mg(2+)</name>
        <dbReference type="ChEBI" id="CHEBI:18420"/>
    </ligand>
</feature>
<dbReference type="GO" id="GO:0006744">
    <property type="term" value="P:ubiquinone biosynthetic process"/>
    <property type="evidence" value="ECO:0000318"/>
    <property type="project" value="GO_Central"/>
</dbReference>
<evidence type="ECO:0000256" key="1">
    <source>
        <dbReference type="ARBA" id="ARBA00022603"/>
    </source>
</evidence>
<keyword evidence="5" id="KW-0472">Membrane</keyword>
<protein>
    <recommendedName>
        <fullName evidence="5">Ubiquinone biosynthesis O-methyltransferase, mitochondrial</fullName>
    </recommendedName>
    <alternativeName>
        <fullName evidence="5">3-demethylubiquinol 3-O-methyltransferase</fullName>
        <ecNumber evidence="5">2.1.1.64</ecNumber>
    </alternativeName>
    <alternativeName>
        <fullName evidence="5">3-demethylubiquinone 3-O-methyltransferase</fullName>
        <ecNumber evidence="5">2.1.1.-</ecNumber>
    </alternativeName>
    <alternativeName>
        <fullName evidence="5">Polyprenyldihydroxybenzoate methyltransferase</fullName>
        <ecNumber evidence="5">2.1.1.114</ecNumber>
    </alternativeName>
</protein>
<feature type="binding site" evidence="5">
    <location>
        <position position="183"/>
    </location>
    <ligand>
        <name>Mg(2+)</name>
        <dbReference type="ChEBI" id="CHEBI:18420"/>
    </ligand>
</feature>
<name>B3S9Y1_TRIAD</name>
<dbReference type="AlphaFoldDB" id="B3S9Y1"/>
<keyword evidence="2 5" id="KW-0808">Transferase</keyword>
<evidence type="ECO:0000259" key="6">
    <source>
        <dbReference type="Pfam" id="PF08241"/>
    </source>
</evidence>